<dbReference type="PANTHER" id="PTHR36174">
    <property type="entry name" value="LIPID II:GLYCINE GLYCYLTRANSFERASE"/>
    <property type="match status" value="1"/>
</dbReference>
<dbReference type="SUPFAM" id="SSF55729">
    <property type="entry name" value="Acyl-CoA N-acyltransferases (Nat)"/>
    <property type="match status" value="1"/>
</dbReference>
<evidence type="ECO:0000313" key="2">
    <source>
        <dbReference type="EMBL" id="PCD76944.1"/>
    </source>
</evidence>
<keyword evidence="2" id="KW-0808">Transferase</keyword>
<dbReference type="Gene3D" id="3.40.630.30">
    <property type="match status" value="1"/>
</dbReference>
<evidence type="ECO:0000313" key="3">
    <source>
        <dbReference type="Proteomes" id="UP000243507"/>
    </source>
</evidence>
<dbReference type="Pfam" id="PF13480">
    <property type="entry name" value="Acetyltransf_6"/>
    <property type="match status" value="1"/>
</dbReference>
<sequence>MQPMGSGAVAGFRAWGGPFRSPVAGLKAINRELGERWLNRVMEDFDFETWHGAEPAWGRLLGGLAPAQDWSMQADFAWGRIAEGAGRGLRRFVLRRDGAPIAAAQIVGRWGLWLASRGVVVAPGLPAETEVALLRGLARRVPGVLVATPDRPLAGRGLLPLVTARHHALWSLAPEPGALRAGLEQKWRNRLAQAERAGLVIERREDPGVVLAREAAQQKARGYRALPPDFVRAWEIARPGALLCLTARAGQGGIVAGVVFLRHGAAASYHAGWTSEEGRRLGAHNLLLWQTALRLRQAGARVLDLGDIDSQAGAGRMRFKLGTGAVARSLGATTLVLPQLTR</sequence>
<dbReference type="InterPro" id="IPR050644">
    <property type="entry name" value="PG_Glycine_Bridge_Synth"/>
</dbReference>
<dbReference type="InterPro" id="IPR016181">
    <property type="entry name" value="Acyl_CoA_acyltransferase"/>
</dbReference>
<dbReference type="AlphaFoldDB" id="A0A2A4CS68"/>
<dbReference type="GO" id="GO:0016740">
    <property type="term" value="F:transferase activity"/>
    <property type="evidence" value="ECO:0007669"/>
    <property type="project" value="UniProtKB-KW"/>
</dbReference>
<dbReference type="InterPro" id="IPR038740">
    <property type="entry name" value="BioF2-like_GNAT_dom"/>
</dbReference>
<comment type="caution">
    <text evidence="2">The sequence shown here is derived from an EMBL/GenBank/DDBJ whole genome shotgun (WGS) entry which is preliminary data.</text>
</comment>
<name>A0A2A4CS68_9RHOB</name>
<dbReference type="EMBL" id="NTJD01000004">
    <property type="protein sequence ID" value="PCD76944.1"/>
    <property type="molecule type" value="Genomic_DNA"/>
</dbReference>
<dbReference type="OrthoDB" id="341858at2"/>
<accession>A0A2A4CS68</accession>
<organism evidence="2 3">
    <name type="scientific">Pseudothioclava arenosa</name>
    <dbReference type="NCBI Taxonomy" id="1795308"/>
    <lineage>
        <taxon>Bacteria</taxon>
        <taxon>Pseudomonadati</taxon>
        <taxon>Pseudomonadota</taxon>
        <taxon>Alphaproteobacteria</taxon>
        <taxon>Rhodobacterales</taxon>
        <taxon>Paracoccaceae</taxon>
        <taxon>Pseudothioclava</taxon>
    </lineage>
</organism>
<protein>
    <submittedName>
        <fullName evidence="2">GNAT family N-acetyltransferase</fullName>
    </submittedName>
</protein>
<keyword evidence="3" id="KW-1185">Reference proteome</keyword>
<gene>
    <name evidence="2" type="ORF">CLN94_07600</name>
</gene>
<evidence type="ECO:0000259" key="1">
    <source>
        <dbReference type="Pfam" id="PF13480"/>
    </source>
</evidence>
<proteinExistence type="predicted"/>
<feature type="domain" description="BioF2-like acetyltransferase" evidence="1">
    <location>
        <begin position="187"/>
        <end position="309"/>
    </location>
</feature>
<dbReference type="PANTHER" id="PTHR36174:SF1">
    <property type="entry name" value="LIPID II:GLYCINE GLYCYLTRANSFERASE"/>
    <property type="match status" value="1"/>
</dbReference>
<reference evidence="2 3" key="1">
    <citation type="submission" date="2017-09" db="EMBL/GenBank/DDBJ databases">
        <title>A multilocus sequence analysis scheme for characterization of bacteria in the genus Thioclava.</title>
        <authorList>
            <person name="Liu Y."/>
            <person name="Shao Z."/>
        </authorList>
    </citation>
    <scope>NUCLEOTIDE SEQUENCE [LARGE SCALE GENOMIC DNA]</scope>
    <source>
        <strain evidence="2 3">CAU 1312</strain>
    </source>
</reference>
<dbReference type="Proteomes" id="UP000243507">
    <property type="component" value="Unassembled WGS sequence"/>
</dbReference>